<gene>
    <name evidence="1" type="ORF">KTO63_13500</name>
</gene>
<dbReference type="PROSITE" id="PS51257">
    <property type="entry name" value="PROKAR_LIPOPROTEIN"/>
    <property type="match status" value="1"/>
</dbReference>
<sequence>MKKILAIMSLGVLMVSCKKDIQDLNAEDKKPTDVPAPSLFANAQKNVVDIMTSSSVNFNIFRLVDQYWTETTYTDETNYDLVTRNIPQSYWNTLYRDILNNLKLAKSKIYAQDPASVTTAQLKNQAAITDIMQVYTYSILVNSFGNIPYSEALDVTKLTPKYDDAKTVYYDLLSRLDTSIAALDPTADGFGESDLLYAGDVSKWVAFANSLKLRLGMTIVDYDFTKAKSVVESAAPNVLKSNDDNAVFKYLSAPPNTNPIWVDLVQSGRHDFVGANTLIDTMKSMSDPRLPQYFAKNKDGNFEGGSVGDGNTYSLYSPPSDKILKANFEALVMDYAEVELHLAEAVERGMNVGGTAAQHYNNGVTASITYWGGTAADATTYLARPDVAYASAKGDYKQKIGFQKWLTLYNRGFESWTEIRRLDYPKLDLPAEAQSGFPVRYTYPVQEQNLNKDNYNAASTAIGGDKVETKLFWDKF</sequence>
<dbReference type="InterPro" id="IPR041662">
    <property type="entry name" value="SusD-like_2"/>
</dbReference>
<organism evidence="1 2">
    <name type="scientific">Pinibacter aurantiacus</name>
    <dbReference type="NCBI Taxonomy" id="2851599"/>
    <lineage>
        <taxon>Bacteria</taxon>
        <taxon>Pseudomonadati</taxon>
        <taxon>Bacteroidota</taxon>
        <taxon>Chitinophagia</taxon>
        <taxon>Chitinophagales</taxon>
        <taxon>Chitinophagaceae</taxon>
        <taxon>Pinibacter</taxon>
    </lineage>
</organism>
<dbReference type="Proteomes" id="UP000812270">
    <property type="component" value="Unassembled WGS sequence"/>
</dbReference>
<evidence type="ECO:0000313" key="1">
    <source>
        <dbReference type="EMBL" id="MBV4358175.1"/>
    </source>
</evidence>
<accession>A0A9E2SCY4</accession>
<dbReference type="RefSeq" id="WP_217791857.1">
    <property type="nucleotide sequence ID" value="NZ_JAHSPG010000010.1"/>
</dbReference>
<dbReference type="AlphaFoldDB" id="A0A9E2SCY4"/>
<dbReference type="EMBL" id="JAHSPG010000010">
    <property type="protein sequence ID" value="MBV4358175.1"/>
    <property type="molecule type" value="Genomic_DNA"/>
</dbReference>
<reference evidence="1" key="1">
    <citation type="submission" date="2021-06" db="EMBL/GenBank/DDBJ databases">
        <authorList>
            <person name="Huq M.A."/>
        </authorList>
    </citation>
    <scope>NUCLEOTIDE SEQUENCE</scope>
    <source>
        <strain evidence="1">MAH-26</strain>
    </source>
</reference>
<comment type="caution">
    <text evidence="1">The sequence shown here is derived from an EMBL/GenBank/DDBJ whole genome shotgun (WGS) entry which is preliminary data.</text>
</comment>
<protein>
    <submittedName>
        <fullName evidence="1">SusD/RagB family nutrient-binding outer membrane lipoprotein</fullName>
    </submittedName>
</protein>
<proteinExistence type="predicted"/>
<evidence type="ECO:0000313" key="2">
    <source>
        <dbReference type="Proteomes" id="UP000812270"/>
    </source>
</evidence>
<keyword evidence="1" id="KW-0449">Lipoprotein</keyword>
<dbReference type="Pfam" id="PF12771">
    <property type="entry name" value="SusD-like_2"/>
    <property type="match status" value="1"/>
</dbReference>
<keyword evidence="2" id="KW-1185">Reference proteome</keyword>
<name>A0A9E2SCY4_9BACT</name>